<proteinExistence type="predicted"/>
<gene>
    <name evidence="3" type="ORF">Tco_0653414</name>
</gene>
<dbReference type="Pfam" id="PF03732">
    <property type="entry name" value="Retrotrans_gag"/>
    <property type="match status" value="1"/>
</dbReference>
<dbReference type="EMBL" id="BQNB010009093">
    <property type="protein sequence ID" value="GJS58630.1"/>
    <property type="molecule type" value="Genomic_DNA"/>
</dbReference>
<evidence type="ECO:0000313" key="4">
    <source>
        <dbReference type="Proteomes" id="UP001151760"/>
    </source>
</evidence>
<evidence type="ECO:0000259" key="2">
    <source>
        <dbReference type="Pfam" id="PF03732"/>
    </source>
</evidence>
<keyword evidence="3" id="KW-0548">Nucleotidyltransferase</keyword>
<evidence type="ECO:0000256" key="1">
    <source>
        <dbReference type="SAM" id="MobiDB-lite"/>
    </source>
</evidence>
<keyword evidence="3" id="KW-0695">RNA-directed DNA polymerase</keyword>
<evidence type="ECO:0000313" key="3">
    <source>
        <dbReference type="EMBL" id="GJS58630.1"/>
    </source>
</evidence>
<feature type="domain" description="Retrotransposon gag" evidence="2">
    <location>
        <begin position="138"/>
        <end position="206"/>
    </location>
</feature>
<keyword evidence="4" id="KW-1185">Reference proteome</keyword>
<reference evidence="3" key="1">
    <citation type="journal article" date="2022" name="Int. J. Mol. Sci.">
        <title>Draft Genome of Tanacetum Coccineum: Genomic Comparison of Closely Related Tanacetum-Family Plants.</title>
        <authorList>
            <person name="Yamashiro T."/>
            <person name="Shiraishi A."/>
            <person name="Nakayama K."/>
            <person name="Satake H."/>
        </authorList>
    </citation>
    <scope>NUCLEOTIDE SEQUENCE</scope>
</reference>
<dbReference type="GO" id="GO:0003964">
    <property type="term" value="F:RNA-directed DNA polymerase activity"/>
    <property type="evidence" value="ECO:0007669"/>
    <property type="project" value="UniProtKB-KW"/>
</dbReference>
<dbReference type="Proteomes" id="UP001151760">
    <property type="component" value="Unassembled WGS sequence"/>
</dbReference>
<organism evidence="3 4">
    <name type="scientific">Tanacetum coccineum</name>
    <dbReference type="NCBI Taxonomy" id="301880"/>
    <lineage>
        <taxon>Eukaryota</taxon>
        <taxon>Viridiplantae</taxon>
        <taxon>Streptophyta</taxon>
        <taxon>Embryophyta</taxon>
        <taxon>Tracheophyta</taxon>
        <taxon>Spermatophyta</taxon>
        <taxon>Magnoliopsida</taxon>
        <taxon>eudicotyledons</taxon>
        <taxon>Gunneridae</taxon>
        <taxon>Pentapetalae</taxon>
        <taxon>asterids</taxon>
        <taxon>campanulids</taxon>
        <taxon>Asterales</taxon>
        <taxon>Asteraceae</taxon>
        <taxon>Asteroideae</taxon>
        <taxon>Anthemideae</taxon>
        <taxon>Anthemidinae</taxon>
        <taxon>Tanacetum</taxon>
    </lineage>
</organism>
<accession>A0ABQ4X144</accession>
<feature type="region of interest" description="Disordered" evidence="1">
    <location>
        <begin position="32"/>
        <end position="84"/>
    </location>
</feature>
<feature type="compositionally biased region" description="Gly residues" evidence="1">
    <location>
        <begin position="55"/>
        <end position="66"/>
    </location>
</feature>
<dbReference type="InterPro" id="IPR005162">
    <property type="entry name" value="Retrotrans_gag_dom"/>
</dbReference>
<protein>
    <submittedName>
        <fullName evidence="3">Reverse transcriptase domain-containing protein</fullName>
    </submittedName>
</protein>
<reference evidence="3" key="2">
    <citation type="submission" date="2022-01" db="EMBL/GenBank/DDBJ databases">
        <authorList>
            <person name="Yamashiro T."/>
            <person name="Shiraishi A."/>
            <person name="Satake H."/>
            <person name="Nakayama K."/>
        </authorList>
    </citation>
    <scope>NUCLEOTIDE SEQUENCE</scope>
</reference>
<comment type="caution">
    <text evidence="3">The sequence shown here is derived from an EMBL/GenBank/DDBJ whole genome shotgun (WGS) entry which is preliminary data.</text>
</comment>
<sequence>MTITRSGMTLEAIEEMITRRVTEALAEQEANNNLGPIIESESENGYDNKNENGGRVDGGNGNGGRDGNNRNNNDGNEYQGSNTGTTRNAACECTYKEFFNCQPFNFKGTEGTVRLARWFKKMESVFHISNCPPKYQVKYASYTLQNTALTWWNTHKRIIGTEATYALTWNELMKLMTEVYCPRNEIQKMESELWNLTVNGNDLTAYT</sequence>
<name>A0ABQ4X144_9ASTR</name>
<keyword evidence="3" id="KW-0808">Transferase</keyword>